<reference evidence="2 3" key="1">
    <citation type="submission" date="2024-10" db="EMBL/GenBank/DDBJ databases">
        <title>The Natural Products Discovery Center: Release of the First 8490 Sequenced Strains for Exploring Actinobacteria Biosynthetic Diversity.</title>
        <authorList>
            <person name="Kalkreuter E."/>
            <person name="Kautsar S.A."/>
            <person name="Yang D."/>
            <person name="Bader C.D."/>
            <person name="Teijaro C.N."/>
            <person name="Fluegel L."/>
            <person name="Davis C.M."/>
            <person name="Simpson J.R."/>
            <person name="Lauterbach L."/>
            <person name="Steele A.D."/>
            <person name="Gui C."/>
            <person name="Meng S."/>
            <person name="Li G."/>
            <person name="Viehrig K."/>
            <person name="Ye F."/>
            <person name="Su P."/>
            <person name="Kiefer A.F."/>
            <person name="Nichols A."/>
            <person name="Cepeda A.J."/>
            <person name="Yan W."/>
            <person name="Fan B."/>
            <person name="Jiang Y."/>
            <person name="Adhikari A."/>
            <person name="Zheng C.-J."/>
            <person name="Schuster L."/>
            <person name="Cowan T.M."/>
            <person name="Smanski M.J."/>
            <person name="Chevrette M.G."/>
            <person name="De Carvalho L.P.S."/>
            <person name="Shen B."/>
        </authorList>
    </citation>
    <scope>NUCLEOTIDE SEQUENCE [LARGE SCALE GENOMIC DNA]</scope>
    <source>
        <strain evidence="2 3">NPDC020568</strain>
    </source>
</reference>
<evidence type="ECO:0000313" key="2">
    <source>
        <dbReference type="EMBL" id="MFI1465312.1"/>
    </source>
</evidence>
<dbReference type="RefSeq" id="WP_033247260.1">
    <property type="nucleotide sequence ID" value="NZ_JBIRUQ010000015.1"/>
</dbReference>
<comment type="caution">
    <text evidence="2">The sequence shown here is derived from an EMBL/GenBank/DDBJ whole genome shotgun (WGS) entry which is preliminary data.</text>
</comment>
<name>A0ABW7TWB4_9NOCA</name>
<sequence>MTTALLGTPLATPATELIEGVELGRPRDPVGQAGGYTGLLSPQPGEIATPDNDPGRTRADGVSEEIAIDGNLISGRPLDPLPAFCRAVVRQFAKTTAGAS</sequence>
<feature type="region of interest" description="Disordered" evidence="1">
    <location>
        <begin position="24"/>
        <end position="59"/>
    </location>
</feature>
<evidence type="ECO:0000256" key="1">
    <source>
        <dbReference type="SAM" id="MobiDB-lite"/>
    </source>
</evidence>
<protein>
    <submittedName>
        <fullName evidence="2">Uncharacterized protein</fullName>
    </submittedName>
</protein>
<dbReference type="EMBL" id="JBIRUQ010000015">
    <property type="protein sequence ID" value="MFI1465312.1"/>
    <property type="molecule type" value="Genomic_DNA"/>
</dbReference>
<dbReference type="GeneID" id="93507657"/>
<gene>
    <name evidence="2" type="ORF">ACH4WX_31765</name>
</gene>
<organism evidence="2 3">
    <name type="scientific">Nocardia carnea</name>
    <dbReference type="NCBI Taxonomy" id="37328"/>
    <lineage>
        <taxon>Bacteria</taxon>
        <taxon>Bacillati</taxon>
        <taxon>Actinomycetota</taxon>
        <taxon>Actinomycetes</taxon>
        <taxon>Mycobacteriales</taxon>
        <taxon>Nocardiaceae</taxon>
        <taxon>Nocardia</taxon>
    </lineage>
</organism>
<evidence type="ECO:0000313" key="3">
    <source>
        <dbReference type="Proteomes" id="UP001611263"/>
    </source>
</evidence>
<proteinExistence type="predicted"/>
<keyword evidence="3" id="KW-1185">Reference proteome</keyword>
<dbReference type="Proteomes" id="UP001611263">
    <property type="component" value="Unassembled WGS sequence"/>
</dbReference>
<accession>A0ABW7TWB4</accession>